<evidence type="ECO:0000313" key="3">
    <source>
        <dbReference type="EMBL" id="KAK0657743.1"/>
    </source>
</evidence>
<proteinExistence type="predicted"/>
<dbReference type="InterPro" id="IPR056121">
    <property type="entry name" value="DUF7704"/>
</dbReference>
<name>A0AA40D229_9PEZI</name>
<accession>A0AA40D229</accession>
<gene>
    <name evidence="3" type="ORF">B0T16DRAFT_488839</name>
</gene>
<keyword evidence="1" id="KW-1133">Transmembrane helix</keyword>
<dbReference type="Proteomes" id="UP001174936">
    <property type="component" value="Unassembled WGS sequence"/>
</dbReference>
<feature type="domain" description="DUF7704" evidence="2">
    <location>
        <begin position="122"/>
        <end position="252"/>
    </location>
</feature>
<feature type="transmembrane region" description="Helical" evidence="1">
    <location>
        <begin position="235"/>
        <end position="256"/>
    </location>
</feature>
<evidence type="ECO:0000256" key="1">
    <source>
        <dbReference type="SAM" id="Phobius"/>
    </source>
</evidence>
<feature type="transmembrane region" description="Helical" evidence="1">
    <location>
        <begin position="167"/>
        <end position="186"/>
    </location>
</feature>
<comment type="caution">
    <text evidence="3">The sequence shown here is derived from an EMBL/GenBank/DDBJ whole genome shotgun (WGS) entry which is preliminary data.</text>
</comment>
<evidence type="ECO:0000313" key="4">
    <source>
        <dbReference type="Proteomes" id="UP001174936"/>
    </source>
</evidence>
<dbReference type="PANTHER" id="PTHR37019">
    <property type="entry name" value="CHROMOSOME 1, WHOLE GENOME SHOTGUN SEQUENCE"/>
    <property type="match status" value="1"/>
</dbReference>
<dbReference type="AlphaFoldDB" id="A0AA40D229"/>
<keyword evidence="1" id="KW-0472">Membrane</keyword>
<dbReference type="PANTHER" id="PTHR37019:SF1">
    <property type="entry name" value="EXPERA DOMAIN-CONTAINING PROTEIN"/>
    <property type="match status" value="1"/>
</dbReference>
<reference evidence="3" key="1">
    <citation type="submission" date="2023-06" db="EMBL/GenBank/DDBJ databases">
        <title>Genome-scale phylogeny and comparative genomics of the fungal order Sordariales.</title>
        <authorList>
            <consortium name="Lawrence Berkeley National Laboratory"/>
            <person name="Hensen N."/>
            <person name="Bonometti L."/>
            <person name="Westerberg I."/>
            <person name="Brannstrom I.O."/>
            <person name="Guillou S."/>
            <person name="Cros-Aarteil S."/>
            <person name="Calhoun S."/>
            <person name="Haridas S."/>
            <person name="Kuo A."/>
            <person name="Mondo S."/>
            <person name="Pangilinan J."/>
            <person name="Riley R."/>
            <person name="Labutti K."/>
            <person name="Andreopoulos B."/>
            <person name="Lipzen A."/>
            <person name="Chen C."/>
            <person name="Yanf M."/>
            <person name="Daum C."/>
            <person name="Ng V."/>
            <person name="Clum A."/>
            <person name="Steindorff A."/>
            <person name="Ohm R."/>
            <person name="Martin F."/>
            <person name="Silar P."/>
            <person name="Natvig D."/>
            <person name="Lalanne C."/>
            <person name="Gautier V."/>
            <person name="Ament-Velasquez S.L."/>
            <person name="Kruys A."/>
            <person name="Hutchinson M.I."/>
            <person name="Powell A.J."/>
            <person name="Barry K."/>
            <person name="Miller A.N."/>
            <person name="Grigoriev I.V."/>
            <person name="Debuchy R."/>
            <person name="Gladieux P."/>
            <person name="Thoren M.H."/>
            <person name="Johannesson H."/>
        </authorList>
    </citation>
    <scope>NUCLEOTIDE SEQUENCE</scope>
    <source>
        <strain evidence="3">SMH2532-1</strain>
    </source>
</reference>
<dbReference type="EMBL" id="JAULSV010000001">
    <property type="protein sequence ID" value="KAK0657743.1"/>
    <property type="molecule type" value="Genomic_DNA"/>
</dbReference>
<protein>
    <recommendedName>
        <fullName evidence="2">DUF7704 domain-containing protein</fullName>
    </recommendedName>
</protein>
<dbReference type="Pfam" id="PF24803">
    <property type="entry name" value="DUF7704"/>
    <property type="match status" value="1"/>
</dbReference>
<organism evidence="3 4">
    <name type="scientific">Cercophora newfieldiana</name>
    <dbReference type="NCBI Taxonomy" id="92897"/>
    <lineage>
        <taxon>Eukaryota</taxon>
        <taxon>Fungi</taxon>
        <taxon>Dikarya</taxon>
        <taxon>Ascomycota</taxon>
        <taxon>Pezizomycotina</taxon>
        <taxon>Sordariomycetes</taxon>
        <taxon>Sordariomycetidae</taxon>
        <taxon>Sordariales</taxon>
        <taxon>Lasiosphaeriaceae</taxon>
        <taxon>Cercophora</taxon>
    </lineage>
</organism>
<keyword evidence="4" id="KW-1185">Reference proteome</keyword>
<sequence length="262" mass="29547">MVEPLPSPEVNKMESIATFEEIISSKIYKFTSSAFDQFVNGAFKEAAAFHAELESVSEETFILFAQYAYDGTYELLNVEPKSPETTCTADQLASHNVEAEPEYCHSYIADLSPKTSTSIPISHFILTKFEPTATFYGVYLAFADPNDLIFNHFSRGTISYEPQTQVLYNQLAGMWSFLALIEVVVLGGFDDLRLWKRVCFCLLACDAFYYHYVAGPVGGWLMFWDLRGWTGWDCFINGALLMLTTVRLSVILARGVEEGKEE</sequence>
<keyword evidence="1" id="KW-0812">Transmembrane</keyword>
<evidence type="ECO:0000259" key="2">
    <source>
        <dbReference type="Pfam" id="PF24803"/>
    </source>
</evidence>
<feature type="transmembrane region" description="Helical" evidence="1">
    <location>
        <begin position="198"/>
        <end position="223"/>
    </location>
</feature>